<dbReference type="InterPro" id="IPR036291">
    <property type="entry name" value="NAD(P)-bd_dom_sf"/>
</dbReference>
<dbReference type="PANTHER" id="PTHR44196">
    <property type="entry name" value="DEHYDROGENASE/REDUCTASE SDR FAMILY MEMBER 7B"/>
    <property type="match status" value="1"/>
</dbReference>
<reference evidence="4 5" key="1">
    <citation type="submission" date="2019-10" db="EMBL/GenBank/DDBJ databases">
        <title>Description of Paenibacillus terrestris sp. nov.</title>
        <authorList>
            <person name="Carlier A."/>
            <person name="Qi S."/>
        </authorList>
    </citation>
    <scope>NUCLEOTIDE SEQUENCE [LARGE SCALE GENOMIC DNA]</scope>
    <source>
        <strain evidence="4 5">LMG 31458</strain>
    </source>
</reference>
<accession>A0ABX1XS07</accession>
<dbReference type="Gene3D" id="3.40.50.720">
    <property type="entry name" value="NAD(P)-binding Rossmann-like Domain"/>
    <property type="match status" value="1"/>
</dbReference>
<keyword evidence="5" id="KW-1185">Reference proteome</keyword>
<dbReference type="Pfam" id="PF00106">
    <property type="entry name" value="adh_short"/>
    <property type="match status" value="1"/>
</dbReference>
<sequence length="277" mass="30068">MNWSAAEAVSPFFYKEKVSLNISNKIVLITGASSGIGAVMAQQFAAKGAIPILTARSTNKLKEIASGLQGQHAVYEMDVTNTEQVHDVVGQIIAKFGRIDILINNAGYGIFESFAEAPLAHFEDMMNVNYMGLVRCTQAVLPHMLKAGSGHIVNVASMAGKIGSAKSTGYSATKHAVLGFTNSLRQELIRSCISITAINPGPISTPFFDKADPSGNYVKNVAWFMLKPEKVVKELIHAIERNIPEKDLPFVAGMGIKLFHLFPRMFDRLASGILNKK</sequence>
<evidence type="ECO:0000256" key="1">
    <source>
        <dbReference type="ARBA" id="ARBA00006484"/>
    </source>
</evidence>
<organism evidence="4 5">
    <name type="scientific">Paenibacillus phytorum</name>
    <dbReference type="NCBI Taxonomy" id="2654977"/>
    <lineage>
        <taxon>Bacteria</taxon>
        <taxon>Bacillati</taxon>
        <taxon>Bacillota</taxon>
        <taxon>Bacilli</taxon>
        <taxon>Bacillales</taxon>
        <taxon>Paenibacillaceae</taxon>
        <taxon>Paenibacillus</taxon>
    </lineage>
</organism>
<dbReference type="EMBL" id="WHOA01000023">
    <property type="protein sequence ID" value="NOU70598.1"/>
    <property type="molecule type" value="Genomic_DNA"/>
</dbReference>
<dbReference type="PRINTS" id="PR00080">
    <property type="entry name" value="SDRFAMILY"/>
</dbReference>
<gene>
    <name evidence="4" type="ORF">GC098_03945</name>
</gene>
<name>A0ABX1XS07_9BACL</name>
<comment type="similarity">
    <text evidence="1 3">Belongs to the short-chain dehydrogenases/reductases (SDR) family.</text>
</comment>
<comment type="caution">
    <text evidence="4">The sequence shown here is derived from an EMBL/GenBank/DDBJ whole genome shotgun (WGS) entry which is preliminary data.</text>
</comment>
<dbReference type="SUPFAM" id="SSF51735">
    <property type="entry name" value="NAD(P)-binding Rossmann-fold domains"/>
    <property type="match status" value="1"/>
</dbReference>
<dbReference type="PANTHER" id="PTHR44196:SF1">
    <property type="entry name" value="DEHYDROGENASE_REDUCTASE SDR FAMILY MEMBER 7B"/>
    <property type="match status" value="1"/>
</dbReference>
<dbReference type="InterPro" id="IPR002347">
    <property type="entry name" value="SDR_fam"/>
</dbReference>
<dbReference type="PIRSF" id="PIRSF000126">
    <property type="entry name" value="11-beta-HSD1"/>
    <property type="match status" value="1"/>
</dbReference>
<dbReference type="PRINTS" id="PR00081">
    <property type="entry name" value="GDHRDH"/>
</dbReference>
<dbReference type="Proteomes" id="UP000616779">
    <property type="component" value="Unassembled WGS sequence"/>
</dbReference>
<evidence type="ECO:0000256" key="2">
    <source>
        <dbReference type="ARBA" id="ARBA00023002"/>
    </source>
</evidence>
<evidence type="ECO:0000313" key="5">
    <source>
        <dbReference type="Proteomes" id="UP000616779"/>
    </source>
</evidence>
<evidence type="ECO:0000313" key="4">
    <source>
        <dbReference type="EMBL" id="NOU70598.1"/>
    </source>
</evidence>
<keyword evidence="2" id="KW-0560">Oxidoreductase</keyword>
<dbReference type="PROSITE" id="PS00061">
    <property type="entry name" value="ADH_SHORT"/>
    <property type="match status" value="1"/>
</dbReference>
<evidence type="ECO:0000256" key="3">
    <source>
        <dbReference type="RuleBase" id="RU000363"/>
    </source>
</evidence>
<dbReference type="InterPro" id="IPR020904">
    <property type="entry name" value="Sc_DH/Rdtase_CS"/>
</dbReference>
<proteinExistence type="inferred from homology"/>
<protein>
    <submittedName>
        <fullName evidence="4">SDR family NAD(P)-dependent oxidoreductase</fullName>
    </submittedName>
</protein>